<accession>A0A6B0U3J9</accession>
<evidence type="ECO:0000313" key="1">
    <source>
        <dbReference type="EMBL" id="MXU83105.1"/>
    </source>
</evidence>
<dbReference type="EMBL" id="GIFC01001022">
    <property type="protein sequence ID" value="MXU83105.1"/>
    <property type="molecule type" value="Transcribed_RNA"/>
</dbReference>
<reference evidence="1" key="1">
    <citation type="submission" date="2019-12" db="EMBL/GenBank/DDBJ databases">
        <title>An insight into the sialome of adult female Ixodes ricinus ticks feeding for 6 days.</title>
        <authorList>
            <person name="Perner J."/>
            <person name="Ribeiro J.M.C."/>
        </authorList>
    </citation>
    <scope>NUCLEOTIDE SEQUENCE</scope>
    <source>
        <strain evidence="1">Semi-engorged</strain>
        <tissue evidence="1">Salivary glands</tissue>
    </source>
</reference>
<name>A0A6B0U3J9_IXORI</name>
<sequence length="73" mass="8599">MFRVVTLCFVALFISNSFLLKKLAVFRPLIGRASSKYCNWVSECAEELNTFCVIIKLYVPHKHVYVCNRLIRW</sequence>
<dbReference type="AlphaFoldDB" id="A0A6B0U3J9"/>
<proteinExistence type="predicted"/>
<organism evidence="1">
    <name type="scientific">Ixodes ricinus</name>
    <name type="common">Common tick</name>
    <name type="synonym">Acarus ricinus</name>
    <dbReference type="NCBI Taxonomy" id="34613"/>
    <lineage>
        <taxon>Eukaryota</taxon>
        <taxon>Metazoa</taxon>
        <taxon>Ecdysozoa</taxon>
        <taxon>Arthropoda</taxon>
        <taxon>Chelicerata</taxon>
        <taxon>Arachnida</taxon>
        <taxon>Acari</taxon>
        <taxon>Parasitiformes</taxon>
        <taxon>Ixodida</taxon>
        <taxon>Ixodoidea</taxon>
        <taxon>Ixodidae</taxon>
        <taxon>Ixodinae</taxon>
        <taxon>Ixodes</taxon>
    </lineage>
</organism>
<protein>
    <submittedName>
        <fullName evidence="1">Putative secreted protein</fullName>
    </submittedName>
</protein>